<comment type="caution">
    <text evidence="1">The sequence shown here is derived from an EMBL/GenBank/DDBJ whole genome shotgun (WGS) entry which is preliminary data.</text>
</comment>
<accession>A0A9P6WY47</accession>
<name>A0A9P6WY47_RHIOR</name>
<dbReference type="EMBL" id="JAANQT010003255">
    <property type="protein sequence ID" value="KAG1301247.1"/>
    <property type="molecule type" value="Genomic_DNA"/>
</dbReference>
<evidence type="ECO:0000313" key="2">
    <source>
        <dbReference type="Proteomes" id="UP000716291"/>
    </source>
</evidence>
<dbReference type="AlphaFoldDB" id="A0A9P6WY47"/>
<protein>
    <submittedName>
        <fullName evidence="1">Uncharacterized protein</fullName>
    </submittedName>
</protein>
<dbReference type="Proteomes" id="UP000716291">
    <property type="component" value="Unassembled WGS sequence"/>
</dbReference>
<keyword evidence="2" id="KW-1185">Reference proteome</keyword>
<sequence>MSSSSESTDEYRVDITKEYILDVMRVLLVLKDPEDNEKYEWIFLTNEGIWNLLKDEINEFGDACTSKQLAKWIANDGNWGQLERQQADGARSRATVIDNMKNVNSYRAFAHVDAEKWMIVGYARKSISKEDDSVRHRLLTSMITKLKTKLLCCKVFVSPFSNSDTEFEKRDRNAQASKFIESLKCDGTMEDLLLYLASETRMIRLVAIDYAGLTTNLEDLRSFVSKHKCIKEIIIDKGHRVGVISRKRPLKDDQILQLFRCRVKAVNRSNSALHFSTVTTNYRNSYIIIQKKESKENGKSIVNHK</sequence>
<gene>
    <name evidence="1" type="ORF">G6F64_011977</name>
</gene>
<reference evidence="1" key="1">
    <citation type="journal article" date="2020" name="Microb. Genom.">
        <title>Genetic diversity of clinical and environmental Mucorales isolates obtained from an investigation of mucormycosis cases among solid organ transplant recipients.</title>
        <authorList>
            <person name="Nguyen M.H."/>
            <person name="Kaul D."/>
            <person name="Muto C."/>
            <person name="Cheng S.J."/>
            <person name="Richter R.A."/>
            <person name="Bruno V.M."/>
            <person name="Liu G."/>
            <person name="Beyhan S."/>
            <person name="Sundermann A.J."/>
            <person name="Mounaud S."/>
            <person name="Pasculle A.W."/>
            <person name="Nierman W.C."/>
            <person name="Driscoll E."/>
            <person name="Cumbie R."/>
            <person name="Clancy C.J."/>
            <person name="Dupont C.L."/>
        </authorList>
    </citation>
    <scope>NUCLEOTIDE SEQUENCE</scope>
    <source>
        <strain evidence="1">GL11</strain>
    </source>
</reference>
<evidence type="ECO:0000313" key="1">
    <source>
        <dbReference type="EMBL" id="KAG1301247.1"/>
    </source>
</evidence>
<organism evidence="1 2">
    <name type="scientific">Rhizopus oryzae</name>
    <name type="common">Mucormycosis agent</name>
    <name type="synonym">Rhizopus arrhizus var. delemar</name>
    <dbReference type="NCBI Taxonomy" id="64495"/>
    <lineage>
        <taxon>Eukaryota</taxon>
        <taxon>Fungi</taxon>
        <taxon>Fungi incertae sedis</taxon>
        <taxon>Mucoromycota</taxon>
        <taxon>Mucoromycotina</taxon>
        <taxon>Mucoromycetes</taxon>
        <taxon>Mucorales</taxon>
        <taxon>Mucorineae</taxon>
        <taxon>Rhizopodaceae</taxon>
        <taxon>Rhizopus</taxon>
    </lineage>
</organism>
<proteinExistence type="predicted"/>